<proteinExistence type="predicted"/>
<dbReference type="InterPro" id="IPR000253">
    <property type="entry name" value="FHA_dom"/>
</dbReference>
<evidence type="ECO:0000256" key="1">
    <source>
        <dbReference type="SAM" id="Coils"/>
    </source>
</evidence>
<evidence type="ECO:0000256" key="2">
    <source>
        <dbReference type="SAM" id="MobiDB-lite"/>
    </source>
</evidence>
<dbReference type="PANTHER" id="PTHR23308">
    <property type="entry name" value="NUCLEAR INHIBITOR OF PROTEIN PHOSPHATASE-1"/>
    <property type="match status" value="1"/>
</dbReference>
<sequence length="412" mass="42756">MFLDVFKSGELIDTISLSASKRLYLIGRHPASADIVLPHASISRDHASLTVSASGSVVVTDLGSAQGTRLSGVRLPPHAPHALPPGRSLTFGASTRVFKLRAGGAAFAAPPAAAAAPLPAQAQALLAALRRLPPPARLRPDGFVGAAAAAAAAGVGAAQLAGVLAQAKAEAEAVSEGGEMLVRAAAGHAAEMCVDTSLRCRVAKALPPLLVHAIKFKDWNSVRSKGLGGTGCPIRFCVEPPAKGAALPSLGGKAEVLVFVECASIIEAGLEVYELVGEDGQSSGVECLASTGDENGTIGSWHIVKAINAKDGSELLSEEEAKPLREARAKELAARAQRLAAAAAAKEEKKRQKALEEERRLALEAAAQPKSEPRYNPYLAHHEEGVAMVKKANNRTAAGPTVIRKRNRDEEE</sequence>
<dbReference type="Gene3D" id="2.60.200.20">
    <property type="match status" value="1"/>
</dbReference>
<evidence type="ECO:0000313" key="4">
    <source>
        <dbReference type="EMBL" id="KAL1496490.1"/>
    </source>
</evidence>
<feature type="region of interest" description="Disordered" evidence="2">
    <location>
        <begin position="389"/>
        <end position="412"/>
    </location>
</feature>
<reference evidence="4 5" key="1">
    <citation type="journal article" date="2024" name="Science">
        <title>Giant polyketide synthase enzymes in the biosynthesis of giant marine polyether toxins.</title>
        <authorList>
            <person name="Fallon T.R."/>
            <person name="Shende V.V."/>
            <person name="Wierzbicki I.H."/>
            <person name="Pendleton A.L."/>
            <person name="Watervoot N.F."/>
            <person name="Auber R.P."/>
            <person name="Gonzalez D.J."/>
            <person name="Wisecaver J.H."/>
            <person name="Moore B.S."/>
        </authorList>
    </citation>
    <scope>NUCLEOTIDE SEQUENCE [LARGE SCALE GENOMIC DNA]</scope>
    <source>
        <strain evidence="4 5">12B1</strain>
    </source>
</reference>
<protein>
    <recommendedName>
        <fullName evidence="3">FHA domain-containing protein</fullName>
    </recommendedName>
</protein>
<evidence type="ECO:0000259" key="3">
    <source>
        <dbReference type="PROSITE" id="PS50006"/>
    </source>
</evidence>
<dbReference type="AlphaFoldDB" id="A0AB34IG77"/>
<dbReference type="Pfam" id="PF00498">
    <property type="entry name" value="FHA"/>
    <property type="match status" value="1"/>
</dbReference>
<keyword evidence="5" id="KW-1185">Reference proteome</keyword>
<dbReference type="Proteomes" id="UP001515480">
    <property type="component" value="Unassembled WGS sequence"/>
</dbReference>
<dbReference type="PROSITE" id="PS50006">
    <property type="entry name" value="FHA_DOMAIN"/>
    <property type="match status" value="1"/>
</dbReference>
<evidence type="ECO:0000313" key="5">
    <source>
        <dbReference type="Proteomes" id="UP001515480"/>
    </source>
</evidence>
<comment type="caution">
    <text evidence="4">The sequence shown here is derived from an EMBL/GenBank/DDBJ whole genome shotgun (WGS) entry which is preliminary data.</text>
</comment>
<name>A0AB34IG77_PRYPA</name>
<gene>
    <name evidence="4" type="ORF">AB1Y20_016444</name>
</gene>
<dbReference type="SMART" id="SM00240">
    <property type="entry name" value="FHA"/>
    <property type="match status" value="1"/>
</dbReference>
<organism evidence="4 5">
    <name type="scientific">Prymnesium parvum</name>
    <name type="common">Toxic golden alga</name>
    <dbReference type="NCBI Taxonomy" id="97485"/>
    <lineage>
        <taxon>Eukaryota</taxon>
        <taxon>Haptista</taxon>
        <taxon>Haptophyta</taxon>
        <taxon>Prymnesiophyceae</taxon>
        <taxon>Prymnesiales</taxon>
        <taxon>Prymnesiaceae</taxon>
        <taxon>Prymnesium</taxon>
    </lineage>
</organism>
<dbReference type="EMBL" id="JBGBPQ010000029">
    <property type="protein sequence ID" value="KAL1496490.1"/>
    <property type="molecule type" value="Genomic_DNA"/>
</dbReference>
<keyword evidence="1" id="KW-0175">Coiled coil</keyword>
<feature type="coiled-coil region" evidence="1">
    <location>
        <begin position="329"/>
        <end position="366"/>
    </location>
</feature>
<dbReference type="SUPFAM" id="SSF49879">
    <property type="entry name" value="SMAD/FHA domain"/>
    <property type="match status" value="1"/>
</dbReference>
<feature type="domain" description="FHA" evidence="3">
    <location>
        <begin position="24"/>
        <end position="75"/>
    </location>
</feature>
<accession>A0AB34IG77</accession>
<dbReference type="InterPro" id="IPR008984">
    <property type="entry name" value="SMAD_FHA_dom_sf"/>
</dbReference>
<dbReference type="InterPro" id="IPR050923">
    <property type="entry name" value="Cell_Proc_Reg/RNA_Proc"/>
</dbReference>